<dbReference type="PROSITE" id="PS00108">
    <property type="entry name" value="PROTEIN_KINASE_ST"/>
    <property type="match status" value="1"/>
</dbReference>
<organism evidence="4 5">
    <name type="scientific">Linum tenue</name>
    <dbReference type="NCBI Taxonomy" id="586396"/>
    <lineage>
        <taxon>Eukaryota</taxon>
        <taxon>Viridiplantae</taxon>
        <taxon>Streptophyta</taxon>
        <taxon>Embryophyta</taxon>
        <taxon>Tracheophyta</taxon>
        <taxon>Spermatophyta</taxon>
        <taxon>Magnoliopsida</taxon>
        <taxon>eudicotyledons</taxon>
        <taxon>Gunneridae</taxon>
        <taxon>Pentapetalae</taxon>
        <taxon>rosids</taxon>
        <taxon>fabids</taxon>
        <taxon>Malpighiales</taxon>
        <taxon>Linaceae</taxon>
        <taxon>Linum</taxon>
    </lineage>
</organism>
<dbReference type="Gene3D" id="1.10.510.10">
    <property type="entry name" value="Transferase(Phosphotransferase) domain 1"/>
    <property type="match status" value="1"/>
</dbReference>
<dbReference type="PANTHER" id="PTHR27001">
    <property type="entry name" value="OS01G0253100 PROTEIN"/>
    <property type="match status" value="1"/>
</dbReference>
<dbReference type="Proteomes" id="UP001154282">
    <property type="component" value="Unassembled WGS sequence"/>
</dbReference>
<dbReference type="GO" id="GO:0004672">
    <property type="term" value="F:protein kinase activity"/>
    <property type="evidence" value="ECO:0007669"/>
    <property type="project" value="InterPro"/>
</dbReference>
<evidence type="ECO:0000313" key="5">
    <source>
        <dbReference type="Proteomes" id="UP001154282"/>
    </source>
</evidence>
<evidence type="ECO:0000256" key="1">
    <source>
        <dbReference type="ARBA" id="ARBA00022741"/>
    </source>
</evidence>
<accession>A0AAV0HX58</accession>
<protein>
    <recommendedName>
        <fullName evidence="3">Protein kinase domain-containing protein</fullName>
    </recommendedName>
</protein>
<keyword evidence="2" id="KW-0067">ATP-binding</keyword>
<dbReference type="SUPFAM" id="SSF56112">
    <property type="entry name" value="Protein kinase-like (PK-like)"/>
    <property type="match status" value="1"/>
</dbReference>
<evidence type="ECO:0000256" key="2">
    <source>
        <dbReference type="ARBA" id="ARBA00022840"/>
    </source>
</evidence>
<comment type="caution">
    <text evidence="4">The sequence shown here is derived from an EMBL/GenBank/DDBJ whole genome shotgun (WGS) entry which is preliminary data.</text>
</comment>
<dbReference type="EMBL" id="CAMGYJ010000003">
    <property type="protein sequence ID" value="CAI0389539.1"/>
    <property type="molecule type" value="Genomic_DNA"/>
</dbReference>
<keyword evidence="5" id="KW-1185">Reference proteome</keyword>
<dbReference type="SMART" id="SM00220">
    <property type="entry name" value="S_TKc"/>
    <property type="match status" value="1"/>
</dbReference>
<dbReference type="AlphaFoldDB" id="A0AAV0HX58"/>
<dbReference type="InterPro" id="IPR011009">
    <property type="entry name" value="Kinase-like_dom_sf"/>
</dbReference>
<dbReference type="InterPro" id="IPR000719">
    <property type="entry name" value="Prot_kinase_dom"/>
</dbReference>
<evidence type="ECO:0000313" key="4">
    <source>
        <dbReference type="EMBL" id="CAI0389539.1"/>
    </source>
</evidence>
<feature type="domain" description="Protein kinase" evidence="3">
    <location>
        <begin position="67"/>
        <end position="355"/>
    </location>
</feature>
<dbReference type="InterPro" id="IPR008271">
    <property type="entry name" value="Ser/Thr_kinase_AS"/>
</dbReference>
<dbReference type="GO" id="GO:0005524">
    <property type="term" value="F:ATP binding"/>
    <property type="evidence" value="ECO:0007669"/>
    <property type="project" value="UniProtKB-KW"/>
</dbReference>
<dbReference type="GO" id="GO:0005886">
    <property type="term" value="C:plasma membrane"/>
    <property type="evidence" value="ECO:0007669"/>
    <property type="project" value="TreeGrafter"/>
</dbReference>
<keyword evidence="1" id="KW-0547">Nucleotide-binding</keyword>
<sequence>MAFGCIPNCFNTRRRRGPNGDRVAAVSDDSCCWGEVESEEEGKGGAGDYDDCSPARYGWDEIEKLTRNFECLIGSGGFSNVYLAAGSAAVKVSCSGDYLSPLFSQELDILLRLHHRRIVKLLGYSDDKGVFFFKIWSGALVMEYVPNGTLQENLHGSGRRPLPWIKRMAIAYQLAEAIDYLHSNVGDVPIVHGDIKASNVLLDGEQSCKLCDFGSAKMGFSSAVATVGGPRRGKKLVMMGSLGYSDPCYLRTGLASKKNDIYSFGVIVLELVTGREAFSEEKGEVLAAVIRKRGDEKAGDLAGLVDPKLGSEFDLGEVEAMFEMARKCVGLAVSVRPSAAEIVESMKASVASAFMCGEEGKKKF</sequence>
<dbReference type="Pfam" id="PF00069">
    <property type="entry name" value="Pkinase"/>
    <property type="match status" value="1"/>
</dbReference>
<dbReference type="PANTHER" id="PTHR27001:SF585">
    <property type="entry name" value="OS02G0648100 PROTEIN"/>
    <property type="match status" value="1"/>
</dbReference>
<reference evidence="4" key="1">
    <citation type="submission" date="2022-08" db="EMBL/GenBank/DDBJ databases">
        <authorList>
            <person name="Gutierrez-Valencia J."/>
        </authorList>
    </citation>
    <scope>NUCLEOTIDE SEQUENCE</scope>
</reference>
<gene>
    <name evidence="4" type="ORF">LITE_LOCUS6294</name>
</gene>
<evidence type="ECO:0000259" key="3">
    <source>
        <dbReference type="PROSITE" id="PS50011"/>
    </source>
</evidence>
<dbReference type="PROSITE" id="PS50011">
    <property type="entry name" value="PROTEIN_KINASE_DOM"/>
    <property type="match status" value="1"/>
</dbReference>
<name>A0AAV0HX58_9ROSI</name>
<proteinExistence type="predicted"/>